<protein>
    <submittedName>
        <fullName evidence="2">Uncharacterized protein</fullName>
    </submittedName>
</protein>
<sequence>MATPSRLELEQCPQRQMCSHGTSSTVVGLTRQAPHLRFRCADAAASPAGRRAERDGHGAQRGSGSVFVTHPRRPAREQPVVHELDERAGRERAELGRVELEAGRLALPPPHLGVGAEDAIAEEVPHGVTCCVDPF</sequence>
<reference evidence="2" key="1">
    <citation type="submission" date="2020-10" db="EMBL/GenBank/DDBJ databases">
        <authorList>
            <person name="Han B."/>
            <person name="Lu T."/>
            <person name="Zhao Q."/>
            <person name="Huang X."/>
            <person name="Zhao Y."/>
        </authorList>
    </citation>
    <scope>NUCLEOTIDE SEQUENCE</scope>
</reference>
<gene>
    <name evidence="2" type="ORF">NCGR_LOCUS6207</name>
</gene>
<proteinExistence type="predicted"/>
<accession>A0A811MHR7</accession>
<evidence type="ECO:0000313" key="3">
    <source>
        <dbReference type="Proteomes" id="UP000604825"/>
    </source>
</evidence>
<evidence type="ECO:0000256" key="1">
    <source>
        <dbReference type="SAM" id="MobiDB-lite"/>
    </source>
</evidence>
<comment type="caution">
    <text evidence="2">The sequence shown here is derived from an EMBL/GenBank/DDBJ whole genome shotgun (WGS) entry which is preliminary data.</text>
</comment>
<dbReference type="Proteomes" id="UP000604825">
    <property type="component" value="Unassembled WGS sequence"/>
</dbReference>
<organism evidence="2 3">
    <name type="scientific">Miscanthus lutarioriparius</name>
    <dbReference type="NCBI Taxonomy" id="422564"/>
    <lineage>
        <taxon>Eukaryota</taxon>
        <taxon>Viridiplantae</taxon>
        <taxon>Streptophyta</taxon>
        <taxon>Embryophyta</taxon>
        <taxon>Tracheophyta</taxon>
        <taxon>Spermatophyta</taxon>
        <taxon>Magnoliopsida</taxon>
        <taxon>Liliopsida</taxon>
        <taxon>Poales</taxon>
        <taxon>Poaceae</taxon>
        <taxon>PACMAD clade</taxon>
        <taxon>Panicoideae</taxon>
        <taxon>Andropogonodae</taxon>
        <taxon>Andropogoneae</taxon>
        <taxon>Saccharinae</taxon>
        <taxon>Miscanthus</taxon>
    </lineage>
</organism>
<keyword evidence="3" id="KW-1185">Reference proteome</keyword>
<dbReference type="AlphaFoldDB" id="A0A811MHR7"/>
<feature type="compositionally biased region" description="Basic and acidic residues" evidence="1">
    <location>
        <begin position="74"/>
        <end position="88"/>
    </location>
</feature>
<name>A0A811MHR7_9POAL</name>
<feature type="region of interest" description="Disordered" evidence="1">
    <location>
        <begin position="44"/>
        <end position="88"/>
    </location>
</feature>
<evidence type="ECO:0000313" key="2">
    <source>
        <dbReference type="EMBL" id="CAD6210082.1"/>
    </source>
</evidence>
<dbReference type="EMBL" id="CAJGYO010000002">
    <property type="protein sequence ID" value="CAD6210082.1"/>
    <property type="molecule type" value="Genomic_DNA"/>
</dbReference>